<gene>
    <name evidence="9" type="ORF">U9M48_002838</name>
</gene>
<dbReference type="CDD" id="cd01647">
    <property type="entry name" value="RT_LTR"/>
    <property type="match status" value="1"/>
</dbReference>
<dbReference type="InterPro" id="IPR000477">
    <property type="entry name" value="RT_dom"/>
</dbReference>
<name>A0AAQ3SK64_PASNO</name>
<dbReference type="InterPro" id="IPR001584">
    <property type="entry name" value="Integrase_cat-core"/>
</dbReference>
<dbReference type="EMBL" id="CP144745">
    <property type="protein sequence ID" value="WVZ51723.1"/>
    <property type="molecule type" value="Genomic_DNA"/>
</dbReference>
<dbReference type="GO" id="GO:0003964">
    <property type="term" value="F:RNA-directed DNA polymerase activity"/>
    <property type="evidence" value="ECO:0007669"/>
    <property type="project" value="UniProtKB-KW"/>
</dbReference>
<accession>A0AAQ3SK64</accession>
<dbReference type="FunFam" id="3.30.70.270:FF:000003">
    <property type="entry name" value="Transposon Ty3-G Gag-Pol polyprotein"/>
    <property type="match status" value="1"/>
</dbReference>
<dbReference type="SUPFAM" id="SSF56672">
    <property type="entry name" value="DNA/RNA polymerases"/>
    <property type="match status" value="1"/>
</dbReference>
<feature type="domain" description="Integrase catalytic" evidence="8">
    <location>
        <begin position="444"/>
        <end position="609"/>
    </location>
</feature>
<dbReference type="GO" id="GO:0008233">
    <property type="term" value="F:peptidase activity"/>
    <property type="evidence" value="ECO:0007669"/>
    <property type="project" value="UniProtKB-KW"/>
</dbReference>
<dbReference type="PROSITE" id="PS50994">
    <property type="entry name" value="INTEGRASE"/>
    <property type="match status" value="1"/>
</dbReference>
<keyword evidence="5" id="KW-0255">Endonuclease</keyword>
<dbReference type="InterPro" id="IPR041373">
    <property type="entry name" value="RT_RNaseH"/>
</dbReference>
<proteinExistence type="predicted"/>
<dbReference type="AlphaFoldDB" id="A0AAQ3SK64"/>
<dbReference type="Gene3D" id="3.30.70.270">
    <property type="match status" value="2"/>
</dbReference>
<keyword evidence="7" id="KW-0695">RNA-directed DNA polymerase</keyword>
<dbReference type="Proteomes" id="UP001341281">
    <property type="component" value="Chromosome 01"/>
</dbReference>
<evidence type="ECO:0000313" key="10">
    <source>
        <dbReference type="Proteomes" id="UP001341281"/>
    </source>
</evidence>
<dbReference type="InterPro" id="IPR043128">
    <property type="entry name" value="Rev_trsase/Diguanyl_cyclase"/>
</dbReference>
<keyword evidence="4" id="KW-0540">Nuclease</keyword>
<evidence type="ECO:0000259" key="8">
    <source>
        <dbReference type="PROSITE" id="PS50994"/>
    </source>
</evidence>
<organism evidence="9 10">
    <name type="scientific">Paspalum notatum var. saurae</name>
    <dbReference type="NCBI Taxonomy" id="547442"/>
    <lineage>
        <taxon>Eukaryota</taxon>
        <taxon>Viridiplantae</taxon>
        <taxon>Streptophyta</taxon>
        <taxon>Embryophyta</taxon>
        <taxon>Tracheophyta</taxon>
        <taxon>Spermatophyta</taxon>
        <taxon>Magnoliopsida</taxon>
        <taxon>Liliopsida</taxon>
        <taxon>Poales</taxon>
        <taxon>Poaceae</taxon>
        <taxon>PACMAD clade</taxon>
        <taxon>Panicoideae</taxon>
        <taxon>Andropogonodae</taxon>
        <taxon>Paspaleae</taxon>
        <taxon>Paspalinae</taxon>
        <taxon>Paspalum</taxon>
    </lineage>
</organism>
<dbReference type="GO" id="GO:0003676">
    <property type="term" value="F:nucleic acid binding"/>
    <property type="evidence" value="ECO:0007669"/>
    <property type="project" value="InterPro"/>
</dbReference>
<keyword evidence="10" id="KW-1185">Reference proteome</keyword>
<keyword evidence="1" id="KW-0645">Protease</keyword>
<dbReference type="Gene3D" id="3.30.420.10">
    <property type="entry name" value="Ribonuclease H-like superfamily/Ribonuclease H"/>
    <property type="match status" value="1"/>
</dbReference>
<dbReference type="GO" id="GO:0006508">
    <property type="term" value="P:proteolysis"/>
    <property type="evidence" value="ECO:0007669"/>
    <property type="project" value="UniProtKB-KW"/>
</dbReference>
<dbReference type="SUPFAM" id="SSF53098">
    <property type="entry name" value="Ribonuclease H-like"/>
    <property type="match status" value="1"/>
</dbReference>
<evidence type="ECO:0000256" key="2">
    <source>
        <dbReference type="ARBA" id="ARBA00022679"/>
    </source>
</evidence>
<evidence type="ECO:0000256" key="1">
    <source>
        <dbReference type="ARBA" id="ARBA00022670"/>
    </source>
</evidence>
<dbReference type="PANTHER" id="PTHR37984:SF5">
    <property type="entry name" value="PROTEIN NYNRIN-LIKE"/>
    <property type="match status" value="1"/>
</dbReference>
<dbReference type="InterPro" id="IPR050951">
    <property type="entry name" value="Retrovirus_Pol_polyprotein"/>
</dbReference>
<keyword evidence="3" id="KW-0548">Nucleotidyltransferase</keyword>
<dbReference type="InterPro" id="IPR012337">
    <property type="entry name" value="RNaseH-like_sf"/>
</dbReference>
<dbReference type="GO" id="GO:0004519">
    <property type="term" value="F:endonuclease activity"/>
    <property type="evidence" value="ECO:0007669"/>
    <property type="project" value="UniProtKB-KW"/>
</dbReference>
<dbReference type="PANTHER" id="PTHR37984">
    <property type="entry name" value="PROTEIN CBG26694"/>
    <property type="match status" value="1"/>
</dbReference>
<sequence>MLEQGFINPSTLSFSAPMLLRFCIDYRALNGKTSTDKFPIPVVDELLDELHSAHFFTKLDLRSGYHQVRMHPDDIAKTAFRTHHGHYEFLVMPFGLSITPATFVLVFFDDILIYNTTWAKHLQHLNIVLHDLCSYRLHLKRSKCSFRETSMTYLSHVISADGVATDADKLVPHATRGLHGLLGLAGYYRKFIWDFGILMAPLTELVGFGAVLHQITGPVAFFSRPFAARQLKLAAYELELIGLVQAVRHWRLYLWGHHFIVHTDYYSLKFLLDHYLSTVPQHQWISKLFGFDFTVEYRLAQLNTVVDALSRAAIYALSGPSFTLIDDIRTTTRQVTDAQLLTSRLQEGTLPSPLCMEDGLLLHAAWIFVPDHGDLRLQVLRYCCTLPGSLFQTMGTCAFRCYAWLTRWPTRVSERRSIASIRSSSFRAIARWSRTGCGPALRASGTRPRHYARPACCSPSRCHPRLPKVGGKSVILTVVVCFSKYVHFIALSHPYTTASIARAFFDNIIRMHGFSSSIVSDRDPMFTDHVWHDLFKMAGVTLRMSMAFHPKTDRQSEVVNKVIAMYPCCVTGDHPWAWLDWLPWAKYCYNTSFHSALRATPFEVVYGQPPPPIPGTARTETANALLRNRGEILAEARQHLLQAKQLSKKYYDASHRDLELQVGKWVWLCLLHRMAQSLDVRAKGKLGPCYVGPFTCAGTHRHSCLSTSTPGGRLTPQCLPCRAAEAPQGRPAGGADTPAPSTGWPFPACASQGIAGTVPARRLAYPGTVAGTPTIGSNVGGA</sequence>
<dbReference type="CDD" id="cd09274">
    <property type="entry name" value="RNase_HI_RT_Ty3"/>
    <property type="match status" value="1"/>
</dbReference>
<dbReference type="Gene3D" id="3.10.10.10">
    <property type="entry name" value="HIV Type 1 Reverse Transcriptase, subunit A, domain 1"/>
    <property type="match status" value="1"/>
</dbReference>
<dbReference type="InterPro" id="IPR043502">
    <property type="entry name" value="DNA/RNA_pol_sf"/>
</dbReference>
<dbReference type="InterPro" id="IPR036397">
    <property type="entry name" value="RNaseH_sf"/>
</dbReference>
<evidence type="ECO:0000256" key="3">
    <source>
        <dbReference type="ARBA" id="ARBA00022695"/>
    </source>
</evidence>
<dbReference type="Pfam" id="PF17917">
    <property type="entry name" value="RT_RNaseH"/>
    <property type="match status" value="1"/>
</dbReference>
<keyword evidence="6" id="KW-0378">Hydrolase</keyword>
<evidence type="ECO:0000256" key="4">
    <source>
        <dbReference type="ARBA" id="ARBA00022722"/>
    </source>
</evidence>
<evidence type="ECO:0000256" key="6">
    <source>
        <dbReference type="ARBA" id="ARBA00022801"/>
    </source>
</evidence>
<dbReference type="Pfam" id="PF00078">
    <property type="entry name" value="RVT_1"/>
    <property type="match status" value="1"/>
</dbReference>
<dbReference type="FunFam" id="3.10.10.10:FF:000007">
    <property type="entry name" value="Retrovirus-related Pol polyprotein from transposon 17.6-like Protein"/>
    <property type="match status" value="1"/>
</dbReference>
<protein>
    <recommendedName>
        <fullName evidence="8">Integrase catalytic domain-containing protein</fullName>
    </recommendedName>
</protein>
<dbReference type="GO" id="GO:0015074">
    <property type="term" value="P:DNA integration"/>
    <property type="evidence" value="ECO:0007669"/>
    <property type="project" value="InterPro"/>
</dbReference>
<evidence type="ECO:0000313" key="9">
    <source>
        <dbReference type="EMBL" id="WVZ51723.1"/>
    </source>
</evidence>
<evidence type="ECO:0000256" key="5">
    <source>
        <dbReference type="ARBA" id="ARBA00022759"/>
    </source>
</evidence>
<reference evidence="9 10" key="1">
    <citation type="submission" date="2024-02" db="EMBL/GenBank/DDBJ databases">
        <title>High-quality chromosome-scale genome assembly of Pensacola bahiagrass (Paspalum notatum Flugge var. saurae).</title>
        <authorList>
            <person name="Vega J.M."/>
            <person name="Podio M."/>
            <person name="Orjuela J."/>
            <person name="Siena L.A."/>
            <person name="Pessino S.C."/>
            <person name="Combes M.C."/>
            <person name="Mariac C."/>
            <person name="Albertini E."/>
            <person name="Pupilli F."/>
            <person name="Ortiz J.P.A."/>
            <person name="Leblanc O."/>
        </authorList>
    </citation>
    <scope>NUCLEOTIDE SEQUENCE [LARGE SCALE GENOMIC DNA]</scope>
    <source>
        <strain evidence="9">R1</strain>
        <tissue evidence="9">Leaf</tissue>
    </source>
</reference>
<evidence type="ECO:0000256" key="7">
    <source>
        <dbReference type="ARBA" id="ARBA00022918"/>
    </source>
</evidence>
<keyword evidence="2" id="KW-0808">Transferase</keyword>